<sequence length="334" mass="39844">MNIEQLNKDFEKLNLLREKNSMDRIKFCWKLIESDNNEYLEYNLFLSNKANKYFSKDLQEQFQFRKDKEKVFYFLQDKLEQNTSDKLKTIINKIIKELDFKSLDEYQTWIKDIKLGKKNDENDFVWSIMKSPFVELHYELMKDEELSEGFRKSLNTRYNEHSEKGEALLLSKLDNNDDVDFHGEIIFILGKIKGPKKGEVLTHARKLVKSKNVYTRNRAIIVLGWIGESTDFEILENCLLYDLDKECRAWSATAFYIVYDRIKSKEFKTNTFKLFNKVLESEKDFFVLGMIIYSMRELTNKKFGISQKAIDELDVEKIVLTKEKIKRYLIKSVC</sequence>
<dbReference type="Pfam" id="PF13646">
    <property type="entry name" value="HEAT_2"/>
    <property type="match status" value="1"/>
</dbReference>
<evidence type="ECO:0000313" key="1">
    <source>
        <dbReference type="EMBL" id="SDF56688.1"/>
    </source>
</evidence>
<dbReference type="AlphaFoldDB" id="A0A1G7M4H0"/>
<dbReference type="InterPro" id="IPR016024">
    <property type="entry name" value="ARM-type_fold"/>
</dbReference>
<protein>
    <submittedName>
        <fullName evidence="1">HEAT repeat-containing protein</fullName>
    </submittedName>
</protein>
<gene>
    <name evidence="1" type="ORF">SAMN04487992_1303</name>
</gene>
<reference evidence="2" key="1">
    <citation type="submission" date="2016-10" db="EMBL/GenBank/DDBJ databases">
        <authorList>
            <person name="Varghese N."/>
            <person name="Submissions S."/>
        </authorList>
    </citation>
    <scope>NUCLEOTIDE SEQUENCE [LARGE SCALE GENOMIC DNA]</scope>
    <source>
        <strain evidence="2">DSM 24729</strain>
    </source>
</reference>
<dbReference type="EMBL" id="FNBD01000030">
    <property type="protein sequence ID" value="SDF56688.1"/>
    <property type="molecule type" value="Genomic_DNA"/>
</dbReference>
<dbReference type="RefSeq" id="WP_074539604.1">
    <property type="nucleotide sequence ID" value="NZ_FNBD01000030.1"/>
</dbReference>
<organism evidence="1 2">
    <name type="scientific">Cellulophaga baltica</name>
    <dbReference type="NCBI Taxonomy" id="76594"/>
    <lineage>
        <taxon>Bacteria</taxon>
        <taxon>Pseudomonadati</taxon>
        <taxon>Bacteroidota</taxon>
        <taxon>Flavobacteriia</taxon>
        <taxon>Flavobacteriales</taxon>
        <taxon>Flavobacteriaceae</taxon>
        <taxon>Cellulophaga</taxon>
    </lineage>
</organism>
<dbReference type="Proteomes" id="UP000182114">
    <property type="component" value="Unassembled WGS sequence"/>
</dbReference>
<proteinExistence type="predicted"/>
<keyword evidence="2" id="KW-1185">Reference proteome</keyword>
<dbReference type="SUPFAM" id="SSF48371">
    <property type="entry name" value="ARM repeat"/>
    <property type="match status" value="1"/>
</dbReference>
<name>A0A1G7M4H0_9FLAO</name>
<accession>A0A1G7M4H0</accession>
<evidence type="ECO:0000313" key="2">
    <source>
        <dbReference type="Proteomes" id="UP000182114"/>
    </source>
</evidence>